<name>A0A414JAE1_9FIRM</name>
<accession>A0A414JAE1</accession>
<gene>
    <name evidence="1" type="ORF">DW740_04045</name>
</gene>
<evidence type="ECO:0000313" key="2">
    <source>
        <dbReference type="Proteomes" id="UP000283745"/>
    </source>
</evidence>
<proteinExistence type="predicted"/>
<dbReference type="Proteomes" id="UP000283745">
    <property type="component" value="Unassembled WGS sequence"/>
</dbReference>
<reference evidence="1 2" key="1">
    <citation type="submission" date="2018-08" db="EMBL/GenBank/DDBJ databases">
        <title>A genome reference for cultivated species of the human gut microbiota.</title>
        <authorList>
            <person name="Zou Y."/>
            <person name="Xue W."/>
            <person name="Luo G."/>
        </authorList>
    </citation>
    <scope>NUCLEOTIDE SEQUENCE [LARGE SCALE GENOMIC DNA]</scope>
    <source>
        <strain evidence="1 2">AM28-23</strain>
    </source>
</reference>
<sequence length="59" mass="6647">MICHKELQIKINIKRCKKPESRCGSPVLQLMPKYAREAAGGGFSVCTYIQHTAVQEKNI</sequence>
<dbReference type="EMBL" id="QSKF01000002">
    <property type="protein sequence ID" value="RHE41471.1"/>
    <property type="molecule type" value="Genomic_DNA"/>
</dbReference>
<evidence type="ECO:0000313" key="1">
    <source>
        <dbReference type="EMBL" id="RHE41471.1"/>
    </source>
</evidence>
<dbReference type="AlphaFoldDB" id="A0A414JAE1"/>
<comment type="caution">
    <text evidence="1">The sequence shown here is derived from an EMBL/GenBank/DDBJ whole genome shotgun (WGS) entry which is preliminary data.</text>
</comment>
<organism evidence="1 2">
    <name type="scientific">Blautia obeum</name>
    <dbReference type="NCBI Taxonomy" id="40520"/>
    <lineage>
        <taxon>Bacteria</taxon>
        <taxon>Bacillati</taxon>
        <taxon>Bacillota</taxon>
        <taxon>Clostridia</taxon>
        <taxon>Lachnospirales</taxon>
        <taxon>Lachnospiraceae</taxon>
        <taxon>Blautia</taxon>
    </lineage>
</organism>
<protein>
    <submittedName>
        <fullName evidence="1">Uncharacterized protein</fullName>
    </submittedName>
</protein>